<dbReference type="GO" id="GO:0016874">
    <property type="term" value="F:ligase activity"/>
    <property type="evidence" value="ECO:0007669"/>
    <property type="project" value="UniProtKB-KW"/>
</dbReference>
<dbReference type="AlphaFoldDB" id="A0A377XSK2"/>
<dbReference type="SUPFAM" id="SSF56801">
    <property type="entry name" value="Acetyl-CoA synthetase-like"/>
    <property type="match status" value="1"/>
</dbReference>
<dbReference type="InterPro" id="IPR045851">
    <property type="entry name" value="AMP-bd_C_sf"/>
</dbReference>
<protein>
    <submittedName>
        <fullName evidence="1">Crotonobetaine/carnitine-CoA ligase</fullName>
    </submittedName>
</protein>
<sequence>MEETDLLSWFEKRVPKWQIPDRVIFVDALPVSATGKVLKNQLRQAYGEILMSEGK</sequence>
<dbReference type="EMBL" id="UGLH01000006">
    <property type="protein sequence ID" value="STT85860.1"/>
    <property type="molecule type" value="Genomic_DNA"/>
</dbReference>
<name>A0A377XSK2_KLEPN</name>
<keyword evidence="1" id="KW-0436">Ligase</keyword>
<evidence type="ECO:0000313" key="1">
    <source>
        <dbReference type="EMBL" id="STT85860.1"/>
    </source>
</evidence>
<organism evidence="1 2">
    <name type="scientific">Klebsiella pneumoniae</name>
    <dbReference type="NCBI Taxonomy" id="573"/>
    <lineage>
        <taxon>Bacteria</taxon>
        <taxon>Pseudomonadati</taxon>
        <taxon>Pseudomonadota</taxon>
        <taxon>Gammaproteobacteria</taxon>
        <taxon>Enterobacterales</taxon>
        <taxon>Enterobacteriaceae</taxon>
        <taxon>Klebsiella/Raoultella group</taxon>
        <taxon>Klebsiella</taxon>
        <taxon>Klebsiella pneumoniae complex</taxon>
    </lineage>
</organism>
<accession>A0A377XSK2</accession>
<reference evidence="1 2" key="1">
    <citation type="submission" date="2018-06" db="EMBL/GenBank/DDBJ databases">
        <authorList>
            <consortium name="Pathogen Informatics"/>
            <person name="Doyle S."/>
        </authorList>
    </citation>
    <scope>NUCLEOTIDE SEQUENCE [LARGE SCALE GENOMIC DNA]</scope>
    <source>
        <strain evidence="1 2">NCTC5047</strain>
    </source>
</reference>
<gene>
    <name evidence="1" type="ORF">NCTC5047_06953</name>
</gene>
<proteinExistence type="predicted"/>
<dbReference type="Gene3D" id="3.30.300.30">
    <property type="match status" value="1"/>
</dbReference>
<evidence type="ECO:0000313" key="2">
    <source>
        <dbReference type="Proteomes" id="UP000254340"/>
    </source>
</evidence>
<dbReference type="Proteomes" id="UP000254340">
    <property type="component" value="Unassembled WGS sequence"/>
</dbReference>